<accession>A0ABT4J8Z9</accession>
<dbReference type="EMBL" id="JAPTYD010000028">
    <property type="protein sequence ID" value="MCZ0963072.1"/>
    <property type="molecule type" value="Genomic_DNA"/>
</dbReference>
<reference evidence="1" key="1">
    <citation type="submission" date="2022-12" db="EMBL/GenBank/DDBJ databases">
        <title>Paracoccus sp. EF6 isolated from a lake water.</title>
        <authorList>
            <person name="Liu H."/>
        </authorList>
    </citation>
    <scope>NUCLEOTIDE SEQUENCE</scope>
    <source>
        <strain evidence="1">EF6</strain>
    </source>
</reference>
<protein>
    <submittedName>
        <fullName evidence="1">Uncharacterized protein</fullName>
    </submittedName>
</protein>
<sequence>MRDKLDPADPALQGYETSVRGQTETQLHLWVSACLEDSVQELDRMIVTAPSDLRMAYPCYDSMADEIEITVQRIWWDIAIRRMRAGH</sequence>
<comment type="caution">
    <text evidence="1">The sequence shown here is derived from an EMBL/GenBank/DDBJ whole genome shotgun (WGS) entry which is preliminary data.</text>
</comment>
<evidence type="ECO:0000313" key="2">
    <source>
        <dbReference type="Proteomes" id="UP001149822"/>
    </source>
</evidence>
<organism evidence="1 2">
    <name type="scientific">Paracoccus benzoatiresistens</name>
    <dbReference type="NCBI Taxonomy" id="2997341"/>
    <lineage>
        <taxon>Bacteria</taxon>
        <taxon>Pseudomonadati</taxon>
        <taxon>Pseudomonadota</taxon>
        <taxon>Alphaproteobacteria</taxon>
        <taxon>Rhodobacterales</taxon>
        <taxon>Paracoccaceae</taxon>
        <taxon>Paracoccus</taxon>
    </lineage>
</organism>
<proteinExistence type="predicted"/>
<dbReference type="RefSeq" id="WP_268943131.1">
    <property type="nucleotide sequence ID" value="NZ_JAPTYD010000028.1"/>
</dbReference>
<name>A0ABT4J8Z9_9RHOB</name>
<gene>
    <name evidence="1" type="ORF">OU682_15750</name>
</gene>
<keyword evidence="2" id="KW-1185">Reference proteome</keyword>
<dbReference type="Proteomes" id="UP001149822">
    <property type="component" value="Unassembled WGS sequence"/>
</dbReference>
<evidence type="ECO:0000313" key="1">
    <source>
        <dbReference type="EMBL" id="MCZ0963072.1"/>
    </source>
</evidence>